<dbReference type="Proteomes" id="UP000664940">
    <property type="component" value="Unassembled WGS sequence"/>
</dbReference>
<proteinExistence type="predicted"/>
<reference evidence="1 2" key="1">
    <citation type="journal article" date="2020" name="Nature">
        <title>Six reference-quality genomes reveal evolution of bat adaptations.</title>
        <authorList>
            <person name="Jebb D."/>
            <person name="Huang Z."/>
            <person name="Pippel M."/>
            <person name="Hughes G.M."/>
            <person name="Lavrichenko K."/>
            <person name="Devanna P."/>
            <person name="Winkler S."/>
            <person name="Jermiin L.S."/>
            <person name="Skirmuntt E.C."/>
            <person name="Katzourakis A."/>
            <person name="Burkitt-Gray L."/>
            <person name="Ray D.A."/>
            <person name="Sullivan K.A.M."/>
            <person name="Roscito J.G."/>
            <person name="Kirilenko B.M."/>
            <person name="Davalos L.M."/>
            <person name="Corthals A.P."/>
            <person name="Power M.L."/>
            <person name="Jones G."/>
            <person name="Ransome R.D."/>
            <person name="Dechmann D.K.N."/>
            <person name="Locatelli A.G."/>
            <person name="Puechmaille S.J."/>
            <person name="Fedrigo O."/>
            <person name="Jarvis E.D."/>
            <person name="Hiller M."/>
            <person name="Vernes S.C."/>
            <person name="Myers E.W."/>
            <person name="Teeling E.C."/>
        </authorList>
    </citation>
    <scope>NUCLEOTIDE SEQUENCE [LARGE SCALE GENOMIC DNA]</scope>
    <source>
        <strain evidence="1">Bat1K_MPI-CBG_1</strain>
    </source>
</reference>
<dbReference type="AlphaFoldDB" id="A0A834B2H3"/>
<sequence>MRGVWCSDKEPLCLLCVSVYNVISWRLQLPRYLLSISLEQLMLIIHNYDWSHPPSRVGILFKCHSLLQWDSDHIATQIATSKLSLYLLCPCIPWMMAVWGGGAFKYLSMLIPVPLYSKLWPLSFYLDVCLHALTGDPGGPCRAP</sequence>
<comment type="caution">
    <text evidence="1">The sequence shown here is derived from an EMBL/GenBank/DDBJ whole genome shotgun (WGS) entry which is preliminary data.</text>
</comment>
<organism evidence="1 2">
    <name type="scientific">Phyllostomus discolor</name>
    <name type="common">pale spear-nosed bat</name>
    <dbReference type="NCBI Taxonomy" id="89673"/>
    <lineage>
        <taxon>Eukaryota</taxon>
        <taxon>Metazoa</taxon>
        <taxon>Chordata</taxon>
        <taxon>Craniata</taxon>
        <taxon>Vertebrata</taxon>
        <taxon>Euteleostomi</taxon>
        <taxon>Mammalia</taxon>
        <taxon>Eutheria</taxon>
        <taxon>Laurasiatheria</taxon>
        <taxon>Chiroptera</taxon>
        <taxon>Yangochiroptera</taxon>
        <taxon>Phyllostomidae</taxon>
        <taxon>Phyllostominae</taxon>
        <taxon>Phyllostomus</taxon>
    </lineage>
</organism>
<gene>
    <name evidence="1" type="ORF">HJG60_010294</name>
</gene>
<name>A0A834B2H3_9CHIR</name>
<protein>
    <submittedName>
        <fullName evidence="1">Uncharacterized protein</fullName>
    </submittedName>
</protein>
<evidence type="ECO:0000313" key="2">
    <source>
        <dbReference type="Proteomes" id="UP000664940"/>
    </source>
</evidence>
<evidence type="ECO:0000313" key="1">
    <source>
        <dbReference type="EMBL" id="KAF6119915.1"/>
    </source>
</evidence>
<accession>A0A834B2H3</accession>
<dbReference type="EMBL" id="JABVXQ010000003">
    <property type="protein sequence ID" value="KAF6119915.1"/>
    <property type="molecule type" value="Genomic_DNA"/>
</dbReference>